<dbReference type="AlphaFoldDB" id="X0Y474"/>
<sequence>IIFSTNLIYVDKDGKWRVLLEETEGLLQLEKTLHKHDLHLIVVIEEDQCSVYHYA</sequence>
<organism evidence="1">
    <name type="scientific">marine sediment metagenome</name>
    <dbReference type="NCBI Taxonomy" id="412755"/>
    <lineage>
        <taxon>unclassified sequences</taxon>
        <taxon>metagenomes</taxon>
        <taxon>ecological metagenomes</taxon>
    </lineage>
</organism>
<reference evidence="1" key="1">
    <citation type="journal article" date="2014" name="Front. Microbiol.">
        <title>High frequency of phylogenetically diverse reductive dehalogenase-homologous genes in deep subseafloor sedimentary metagenomes.</title>
        <authorList>
            <person name="Kawai M."/>
            <person name="Futagami T."/>
            <person name="Toyoda A."/>
            <person name="Takaki Y."/>
            <person name="Nishi S."/>
            <person name="Hori S."/>
            <person name="Arai W."/>
            <person name="Tsubouchi T."/>
            <person name="Morono Y."/>
            <person name="Uchiyama I."/>
            <person name="Ito T."/>
            <person name="Fujiyama A."/>
            <person name="Inagaki F."/>
            <person name="Takami H."/>
        </authorList>
    </citation>
    <scope>NUCLEOTIDE SEQUENCE</scope>
    <source>
        <strain evidence="1">Expedition CK06-06</strain>
    </source>
</reference>
<protein>
    <submittedName>
        <fullName evidence="1">Uncharacterized protein</fullName>
    </submittedName>
</protein>
<name>X0Y474_9ZZZZ</name>
<dbReference type="EMBL" id="BARS01057567">
    <property type="protein sequence ID" value="GAG42127.1"/>
    <property type="molecule type" value="Genomic_DNA"/>
</dbReference>
<evidence type="ECO:0000313" key="1">
    <source>
        <dbReference type="EMBL" id="GAG42127.1"/>
    </source>
</evidence>
<comment type="caution">
    <text evidence="1">The sequence shown here is derived from an EMBL/GenBank/DDBJ whole genome shotgun (WGS) entry which is preliminary data.</text>
</comment>
<proteinExistence type="predicted"/>
<gene>
    <name evidence="1" type="ORF">S01H1_84356</name>
</gene>
<feature type="non-terminal residue" evidence="1">
    <location>
        <position position="1"/>
    </location>
</feature>
<accession>X0Y474</accession>